<feature type="compositionally biased region" description="Basic and acidic residues" evidence="1">
    <location>
        <begin position="165"/>
        <end position="185"/>
    </location>
</feature>
<evidence type="ECO:0000313" key="2">
    <source>
        <dbReference type="EMBL" id="PIW18541.1"/>
    </source>
</evidence>
<proteinExistence type="predicted"/>
<reference evidence="2 3" key="1">
    <citation type="submission" date="2017-09" db="EMBL/GenBank/DDBJ databases">
        <title>Depth-based differentiation of microbial function through sediment-hosted aquifers and enrichment of novel symbionts in the deep terrestrial subsurface.</title>
        <authorList>
            <person name="Probst A.J."/>
            <person name="Ladd B."/>
            <person name="Jarett J.K."/>
            <person name="Geller-Mcgrath D.E."/>
            <person name="Sieber C.M."/>
            <person name="Emerson J.B."/>
            <person name="Anantharaman K."/>
            <person name="Thomas B.C."/>
            <person name="Malmstrom R."/>
            <person name="Stieglmeier M."/>
            <person name="Klingl A."/>
            <person name="Woyke T."/>
            <person name="Ryan C.M."/>
            <person name="Banfield J.F."/>
        </authorList>
    </citation>
    <scope>NUCLEOTIDE SEQUENCE [LARGE SCALE GENOMIC DNA]</scope>
    <source>
        <strain evidence="2">CG17_big_fil_post_rev_8_21_14_2_50_48_46</strain>
    </source>
</reference>
<feature type="compositionally biased region" description="Low complexity" evidence="1">
    <location>
        <begin position="195"/>
        <end position="216"/>
    </location>
</feature>
<evidence type="ECO:0000313" key="3">
    <source>
        <dbReference type="Proteomes" id="UP000231019"/>
    </source>
</evidence>
<feature type="region of interest" description="Disordered" evidence="1">
    <location>
        <begin position="45"/>
        <end position="256"/>
    </location>
</feature>
<dbReference type="Proteomes" id="UP000231019">
    <property type="component" value="Unassembled WGS sequence"/>
</dbReference>
<dbReference type="EMBL" id="PFFQ01000012">
    <property type="protein sequence ID" value="PIW18541.1"/>
    <property type="molecule type" value="Genomic_DNA"/>
</dbReference>
<comment type="caution">
    <text evidence="2">The sequence shown here is derived from an EMBL/GenBank/DDBJ whole genome shotgun (WGS) entry which is preliminary data.</text>
</comment>
<gene>
    <name evidence="2" type="ORF">COW36_04405</name>
</gene>
<feature type="compositionally biased region" description="Pro residues" evidence="1">
    <location>
        <begin position="116"/>
        <end position="128"/>
    </location>
</feature>
<feature type="compositionally biased region" description="Basic and acidic residues" evidence="1">
    <location>
        <begin position="246"/>
        <end position="256"/>
    </location>
</feature>
<dbReference type="AlphaFoldDB" id="A0A2M7G918"/>
<organism evidence="2 3">
    <name type="scientific">bacterium (Candidatus Blackallbacteria) CG17_big_fil_post_rev_8_21_14_2_50_48_46</name>
    <dbReference type="NCBI Taxonomy" id="2014261"/>
    <lineage>
        <taxon>Bacteria</taxon>
        <taxon>Candidatus Blackallbacteria</taxon>
    </lineage>
</organism>
<protein>
    <submittedName>
        <fullName evidence="2">Uncharacterized protein</fullName>
    </submittedName>
</protein>
<evidence type="ECO:0000256" key="1">
    <source>
        <dbReference type="SAM" id="MobiDB-lite"/>
    </source>
</evidence>
<sequence length="359" mass="39734">MLFLLFCILSFLVHGVVLVSFAGSMKFHKISAKTMEAQDPIQVETVNLPPQSPPPPETEPQKTEPAPPTQKGEDLIAKKPKPTPTPSAKPSPALAKPSPTPMPTPSPSASELSKPSPSPEASPTPIPSPTANLPEGEAQRKQAVQKYFADQDLEMPEELPPGFKSWEDYEKFLTDGEGFEKKANDMMRLPENTTGSENASGNPSPNSSPASGSPGENTGGREGSRLGFLDRLFGEQDQPQNFDTNATEKDLDSSRDRLRDLAKLDISHLPPPKPATNISSGNLGFEYIRFDHDQLRFQARWDPDVQPELRQTDINYYPPNDPGQIKSFSLKWQPQWEGDQNQLITSVQIQYERLKRNKP</sequence>
<name>A0A2M7G918_9BACT</name>
<accession>A0A2M7G918</accession>